<organism evidence="2 3">
    <name type="scientific">Parendozoicomonas haliclonae</name>
    <dbReference type="NCBI Taxonomy" id="1960125"/>
    <lineage>
        <taxon>Bacteria</taxon>
        <taxon>Pseudomonadati</taxon>
        <taxon>Pseudomonadota</taxon>
        <taxon>Gammaproteobacteria</taxon>
        <taxon>Oceanospirillales</taxon>
        <taxon>Endozoicomonadaceae</taxon>
        <taxon>Parendozoicomonas</taxon>
    </lineage>
</organism>
<proteinExistence type="predicted"/>
<dbReference type="Proteomes" id="UP000196573">
    <property type="component" value="Unassembled WGS sequence"/>
</dbReference>
<name>A0A1X7AFP8_9GAMM</name>
<dbReference type="InterPro" id="IPR020845">
    <property type="entry name" value="AMP-binding_CS"/>
</dbReference>
<dbReference type="GO" id="GO:0031177">
    <property type="term" value="F:phosphopantetheine binding"/>
    <property type="evidence" value="ECO:0007669"/>
    <property type="project" value="TreeGrafter"/>
</dbReference>
<dbReference type="PANTHER" id="PTHR45527">
    <property type="entry name" value="NONRIBOSOMAL PEPTIDE SYNTHETASE"/>
    <property type="match status" value="1"/>
</dbReference>
<dbReference type="GO" id="GO:0016874">
    <property type="term" value="F:ligase activity"/>
    <property type="evidence" value="ECO:0007669"/>
    <property type="project" value="UniProtKB-KW"/>
</dbReference>
<dbReference type="Pfam" id="PF00501">
    <property type="entry name" value="AMP-binding"/>
    <property type="match status" value="1"/>
</dbReference>
<dbReference type="PROSITE" id="PS00455">
    <property type="entry name" value="AMP_BINDING"/>
    <property type="match status" value="1"/>
</dbReference>
<dbReference type="InterPro" id="IPR000873">
    <property type="entry name" value="AMP-dep_synth/lig_dom"/>
</dbReference>
<dbReference type="GO" id="GO:0005737">
    <property type="term" value="C:cytoplasm"/>
    <property type="evidence" value="ECO:0007669"/>
    <property type="project" value="TreeGrafter"/>
</dbReference>
<evidence type="ECO:0000313" key="2">
    <source>
        <dbReference type="EMBL" id="SMA38238.1"/>
    </source>
</evidence>
<dbReference type="Gene3D" id="3.40.50.12780">
    <property type="entry name" value="N-terminal domain of ligase-like"/>
    <property type="match status" value="1"/>
</dbReference>
<accession>A0A1X7AFP8</accession>
<keyword evidence="2" id="KW-0436">Ligase</keyword>
<dbReference type="EMBL" id="FWPT01000002">
    <property type="protein sequence ID" value="SMA38238.1"/>
    <property type="molecule type" value="Genomic_DNA"/>
</dbReference>
<reference evidence="2 3" key="1">
    <citation type="submission" date="2017-03" db="EMBL/GenBank/DDBJ databases">
        <authorList>
            <person name="Afonso C.L."/>
            <person name="Miller P.J."/>
            <person name="Scott M.A."/>
            <person name="Spackman E."/>
            <person name="Goraichik I."/>
            <person name="Dimitrov K.M."/>
            <person name="Suarez D.L."/>
            <person name="Swayne D.E."/>
        </authorList>
    </citation>
    <scope>NUCLEOTIDE SEQUENCE [LARGE SCALE GENOMIC DNA]</scope>
    <source>
        <strain evidence="2">SB41UT1</strain>
    </source>
</reference>
<protein>
    <submittedName>
        <fullName evidence="2">D-alanine-poly(Phosphoribitol) ligase subunit 1</fullName>
        <ecNumber evidence="2">6.1.1.13</ecNumber>
    </submittedName>
</protein>
<dbReference type="PRINTS" id="PR00154">
    <property type="entry name" value="AMPBINDING"/>
</dbReference>
<dbReference type="InterPro" id="IPR045851">
    <property type="entry name" value="AMP-bd_C_sf"/>
</dbReference>
<dbReference type="InterPro" id="IPR020459">
    <property type="entry name" value="AMP-binding"/>
</dbReference>
<dbReference type="AlphaFoldDB" id="A0A1X7AFP8"/>
<sequence length="403" mass="45071">MACFSAKQPFTPLNADTGQARKEQMLDSIKSYYLINCQTDEISSYGVDQNSPGQFQDIAYIIFTSGTTGTPKGVVISNKAINNMIKWMLSWPFYSPETSALSFFPFNFDPTIFILASMSGWGGRLTLLDNEHLSHPSEIINTIRSNKISFWFSTPTLLLKFLLMHDFHCKSLPSLSFFFLTGEGLPKACLRYLAEKFPAAKIHNAYGPTEAVIGVSTSEISINDINDEGYVPAGRPREDIEIFIDNPVGDKEGEIIIRSDYLASGYLKDGLVTSLGTKHNEYPTGDLGFVSEGRLYITGRVNRQFKYSGMRIDPLEIELAISDVSGVLFAKLSPKKVMDIVASIHADIVLEEHCVKEDMQQAILHKLQENFPKEMIPSSFTFTYSSQVKLTKNNKFSPQDNEP</sequence>
<dbReference type="SUPFAM" id="SSF56801">
    <property type="entry name" value="Acetyl-CoA synthetase-like"/>
    <property type="match status" value="1"/>
</dbReference>
<keyword evidence="3" id="KW-1185">Reference proteome</keyword>
<dbReference type="EC" id="6.1.1.13" evidence="2"/>
<evidence type="ECO:0000259" key="1">
    <source>
        <dbReference type="Pfam" id="PF00501"/>
    </source>
</evidence>
<dbReference type="GO" id="GO:0044550">
    <property type="term" value="P:secondary metabolite biosynthetic process"/>
    <property type="evidence" value="ECO:0007669"/>
    <property type="project" value="TreeGrafter"/>
</dbReference>
<dbReference type="PANTHER" id="PTHR45527:SF1">
    <property type="entry name" value="FATTY ACID SYNTHASE"/>
    <property type="match status" value="1"/>
</dbReference>
<dbReference type="Gene3D" id="3.30.300.30">
    <property type="match status" value="1"/>
</dbReference>
<evidence type="ECO:0000313" key="3">
    <source>
        <dbReference type="Proteomes" id="UP000196573"/>
    </source>
</evidence>
<feature type="domain" description="AMP-dependent synthetase/ligase" evidence="1">
    <location>
        <begin position="39"/>
        <end position="267"/>
    </location>
</feature>
<dbReference type="InterPro" id="IPR042099">
    <property type="entry name" value="ANL_N_sf"/>
</dbReference>
<gene>
    <name evidence="2" type="primary">dltA</name>
    <name evidence="2" type="ORF">EHSB41UT_00859</name>
</gene>
<dbReference type="GO" id="GO:0043041">
    <property type="term" value="P:amino acid activation for nonribosomal peptide biosynthetic process"/>
    <property type="evidence" value="ECO:0007669"/>
    <property type="project" value="TreeGrafter"/>
</dbReference>